<reference evidence="3" key="1">
    <citation type="journal article" date="2009" name="Genome Res.">
        <title>Comparative genomic analyses of the human fungal pathogens Coccidioides and their relatives.</title>
        <authorList>
            <person name="Sharpton T.J."/>
            <person name="Stajich J.E."/>
            <person name="Rounsley S.D."/>
            <person name="Gardner M.J."/>
            <person name="Wortman J.R."/>
            <person name="Jordar V.S."/>
            <person name="Maiti R."/>
            <person name="Kodira C.D."/>
            <person name="Neafsey D.E."/>
            <person name="Zeng Q."/>
            <person name="Hung C.-Y."/>
            <person name="McMahan C."/>
            <person name="Muszewska A."/>
            <person name="Grynberg M."/>
            <person name="Mandel M.A."/>
            <person name="Kellner E.M."/>
            <person name="Barker B.M."/>
            <person name="Galgiani J.N."/>
            <person name="Orbach M.J."/>
            <person name="Kirkland T.N."/>
            <person name="Cole G.T."/>
            <person name="Henn M.R."/>
            <person name="Birren B.W."/>
            <person name="Taylor J.W."/>
        </authorList>
    </citation>
    <scope>NUCLEOTIDE SEQUENCE [LARGE SCALE GENOMIC DNA]</scope>
    <source>
        <strain evidence="3">UAMH 1704</strain>
    </source>
</reference>
<dbReference type="GeneID" id="8441277"/>
<evidence type="ECO:0000313" key="2">
    <source>
        <dbReference type="EMBL" id="EEP77232.1"/>
    </source>
</evidence>
<dbReference type="KEGG" id="ure:UREG_02081"/>
<feature type="compositionally biased region" description="Basic and acidic residues" evidence="1">
    <location>
        <begin position="119"/>
        <end position="140"/>
    </location>
</feature>
<sequence length="217" mass="23692">MSDSISDNYEGNRGQSQSWVQGKPGGCVGIRGKGRWVVVVVDVILLGLGVEESGKASLAEMSKSRDDQRFWMRTEYDGQPNESSDFVADIAGSYLMQPWKEGGEGEREGKTAGATRTDAGQRDRTQVTEREASNRHDKGPTADGPTGSCLVALFGRRAAGVVGWWLGADDQQLSEYRYSGRPLQRQQMQGTDTRPPEPTVAPTRTLVAPRSPMSKIK</sequence>
<protein>
    <submittedName>
        <fullName evidence="2">Uncharacterized protein</fullName>
    </submittedName>
</protein>
<gene>
    <name evidence="2" type="ORF">UREG_02081</name>
</gene>
<feature type="compositionally biased region" description="Basic and acidic residues" evidence="1">
    <location>
        <begin position="101"/>
        <end position="110"/>
    </location>
</feature>
<feature type="region of interest" description="Disordered" evidence="1">
    <location>
        <begin position="1"/>
        <end position="23"/>
    </location>
</feature>
<dbReference type="RefSeq" id="XP_002542565.1">
    <property type="nucleotide sequence ID" value="XM_002542519.1"/>
</dbReference>
<keyword evidence="3" id="KW-1185">Reference proteome</keyword>
<feature type="compositionally biased region" description="Polar residues" evidence="1">
    <location>
        <begin position="1"/>
        <end position="20"/>
    </location>
</feature>
<dbReference type="HOGENOM" id="CLU_1273094_0_0_1"/>
<feature type="region of interest" description="Disordered" evidence="1">
    <location>
        <begin position="99"/>
        <end position="146"/>
    </location>
</feature>
<proteinExistence type="predicted"/>
<dbReference type="AlphaFoldDB" id="C4JKC4"/>
<evidence type="ECO:0000313" key="3">
    <source>
        <dbReference type="Proteomes" id="UP000002058"/>
    </source>
</evidence>
<feature type="region of interest" description="Disordered" evidence="1">
    <location>
        <begin position="180"/>
        <end position="217"/>
    </location>
</feature>
<name>C4JKC4_UNCRE</name>
<accession>C4JKC4</accession>
<dbReference type="EMBL" id="CH476615">
    <property type="protein sequence ID" value="EEP77232.1"/>
    <property type="molecule type" value="Genomic_DNA"/>
</dbReference>
<dbReference type="InParanoid" id="C4JKC4"/>
<dbReference type="VEuPathDB" id="FungiDB:UREG_02081"/>
<evidence type="ECO:0000256" key="1">
    <source>
        <dbReference type="SAM" id="MobiDB-lite"/>
    </source>
</evidence>
<dbReference type="Proteomes" id="UP000002058">
    <property type="component" value="Unassembled WGS sequence"/>
</dbReference>
<organism evidence="2 3">
    <name type="scientific">Uncinocarpus reesii (strain UAMH 1704)</name>
    <dbReference type="NCBI Taxonomy" id="336963"/>
    <lineage>
        <taxon>Eukaryota</taxon>
        <taxon>Fungi</taxon>
        <taxon>Dikarya</taxon>
        <taxon>Ascomycota</taxon>
        <taxon>Pezizomycotina</taxon>
        <taxon>Eurotiomycetes</taxon>
        <taxon>Eurotiomycetidae</taxon>
        <taxon>Onygenales</taxon>
        <taxon>Onygenaceae</taxon>
        <taxon>Uncinocarpus</taxon>
    </lineage>
</organism>